<organism evidence="12 13">
    <name type="scientific">Phaeomoniella chlamydospora</name>
    <name type="common">Phaeoacremonium chlamydosporum</name>
    <dbReference type="NCBI Taxonomy" id="158046"/>
    <lineage>
        <taxon>Eukaryota</taxon>
        <taxon>Fungi</taxon>
        <taxon>Dikarya</taxon>
        <taxon>Ascomycota</taxon>
        <taxon>Pezizomycotina</taxon>
        <taxon>Eurotiomycetes</taxon>
        <taxon>Chaetothyriomycetidae</taxon>
        <taxon>Phaeomoniellales</taxon>
        <taxon>Phaeomoniellaceae</taxon>
        <taxon>Phaeomoniella</taxon>
    </lineage>
</organism>
<feature type="compositionally biased region" description="Low complexity" evidence="9">
    <location>
        <begin position="536"/>
        <end position="551"/>
    </location>
</feature>
<dbReference type="Gene3D" id="3.40.50.10810">
    <property type="entry name" value="Tandem AAA-ATPase domain"/>
    <property type="match status" value="1"/>
</dbReference>
<dbReference type="InterPro" id="IPR027417">
    <property type="entry name" value="P-loop_NTPase"/>
</dbReference>
<dbReference type="PROSITE" id="PS51192">
    <property type="entry name" value="HELICASE_ATP_BIND_1"/>
    <property type="match status" value="1"/>
</dbReference>
<keyword evidence="13" id="KW-1185">Reference proteome</keyword>
<dbReference type="InterPro" id="IPR001650">
    <property type="entry name" value="Helicase_C-like"/>
</dbReference>
<keyword evidence="4" id="KW-0378">Hydrolase</keyword>
<evidence type="ECO:0000256" key="6">
    <source>
        <dbReference type="ARBA" id="ARBA00022840"/>
    </source>
</evidence>
<dbReference type="Gene3D" id="3.40.50.300">
    <property type="entry name" value="P-loop containing nucleotide triphosphate hydrolases"/>
    <property type="match status" value="1"/>
</dbReference>
<dbReference type="SMART" id="SM00490">
    <property type="entry name" value="HELICc"/>
    <property type="match status" value="1"/>
</dbReference>
<keyword evidence="5 12" id="KW-0347">Helicase</keyword>
<dbReference type="GO" id="GO:0004386">
    <property type="term" value="F:helicase activity"/>
    <property type="evidence" value="ECO:0007669"/>
    <property type="project" value="UniProtKB-KW"/>
</dbReference>
<reference evidence="12 13" key="2">
    <citation type="submission" date="2015-05" db="EMBL/GenBank/DDBJ databases">
        <authorList>
            <person name="Morales-Cruz A."/>
            <person name="Amrine K.C."/>
            <person name="Cantu D."/>
        </authorList>
    </citation>
    <scope>NUCLEOTIDE SEQUENCE [LARGE SCALE GENOMIC DNA]</scope>
    <source>
        <strain evidence="12">UCRPC4</strain>
    </source>
</reference>
<keyword evidence="6" id="KW-0067">ATP-binding</keyword>
<dbReference type="InterPro" id="IPR000330">
    <property type="entry name" value="SNF2_N"/>
</dbReference>
<dbReference type="Pfam" id="PF00271">
    <property type="entry name" value="Helicase_C"/>
    <property type="match status" value="1"/>
</dbReference>
<dbReference type="PROSITE" id="PS51194">
    <property type="entry name" value="HELICASE_CTER"/>
    <property type="match status" value="1"/>
</dbReference>
<feature type="compositionally biased region" description="Basic and acidic residues" evidence="9">
    <location>
        <begin position="94"/>
        <end position="105"/>
    </location>
</feature>
<evidence type="ECO:0000313" key="12">
    <source>
        <dbReference type="EMBL" id="KKY28287.1"/>
    </source>
</evidence>
<evidence type="ECO:0000256" key="1">
    <source>
        <dbReference type="ARBA" id="ARBA00004123"/>
    </source>
</evidence>
<keyword evidence="3" id="KW-0547">Nucleotide-binding</keyword>
<gene>
    <name evidence="12" type="ORF">UCRPC4_g00633</name>
</gene>
<reference evidence="12 13" key="1">
    <citation type="submission" date="2015-05" db="EMBL/GenBank/DDBJ databases">
        <title>Distinctive expansion of gene families associated with plant cell wall degradation and secondary metabolism in the genomes of grapevine trunk pathogens.</title>
        <authorList>
            <person name="Lawrence D.P."/>
            <person name="Travadon R."/>
            <person name="Rolshausen P.E."/>
            <person name="Baumgartner K."/>
        </authorList>
    </citation>
    <scope>NUCLEOTIDE SEQUENCE [LARGE SCALE GENOMIC DNA]</scope>
    <source>
        <strain evidence="12">UCRPC4</strain>
    </source>
</reference>
<dbReference type="GO" id="GO:0016787">
    <property type="term" value="F:hydrolase activity"/>
    <property type="evidence" value="ECO:0007669"/>
    <property type="project" value="UniProtKB-KW"/>
</dbReference>
<dbReference type="AlphaFoldDB" id="A0A0G2F0D2"/>
<evidence type="ECO:0000256" key="5">
    <source>
        <dbReference type="ARBA" id="ARBA00022806"/>
    </source>
</evidence>
<dbReference type="OrthoDB" id="5857104at2759"/>
<protein>
    <submittedName>
        <fullName evidence="12">Putative snf2 family helicase atpase</fullName>
    </submittedName>
</protein>
<evidence type="ECO:0000256" key="4">
    <source>
        <dbReference type="ARBA" id="ARBA00022801"/>
    </source>
</evidence>
<feature type="compositionally biased region" description="Low complexity" evidence="9">
    <location>
        <begin position="589"/>
        <end position="599"/>
    </location>
</feature>
<dbReference type="EMBL" id="LCWF01000014">
    <property type="protein sequence ID" value="KKY28287.1"/>
    <property type="molecule type" value="Genomic_DNA"/>
</dbReference>
<keyword evidence="7" id="KW-0175">Coiled coil</keyword>
<evidence type="ECO:0000259" key="10">
    <source>
        <dbReference type="PROSITE" id="PS51192"/>
    </source>
</evidence>
<dbReference type="InterPro" id="IPR038718">
    <property type="entry name" value="SNF2-like_sf"/>
</dbReference>
<comment type="similarity">
    <text evidence="2">Belongs to the SNF2/RAD54 helicase family.</text>
</comment>
<dbReference type="GO" id="GO:0005524">
    <property type="term" value="F:ATP binding"/>
    <property type="evidence" value="ECO:0007669"/>
    <property type="project" value="UniProtKB-KW"/>
</dbReference>
<dbReference type="Proteomes" id="UP000053317">
    <property type="component" value="Unassembled WGS sequence"/>
</dbReference>
<feature type="domain" description="Helicase ATP-binding" evidence="10">
    <location>
        <begin position="238"/>
        <end position="407"/>
    </location>
</feature>
<evidence type="ECO:0000256" key="9">
    <source>
        <dbReference type="SAM" id="MobiDB-lite"/>
    </source>
</evidence>
<dbReference type="InterPro" id="IPR049730">
    <property type="entry name" value="SNF2/RAD54-like_C"/>
</dbReference>
<dbReference type="SUPFAM" id="SSF52540">
    <property type="entry name" value="P-loop containing nucleoside triphosphate hydrolases"/>
    <property type="match status" value="2"/>
</dbReference>
<comment type="caution">
    <text evidence="12">The sequence shown here is derived from an EMBL/GenBank/DDBJ whole genome shotgun (WGS) entry which is preliminary data.</text>
</comment>
<sequence length="932" mass="104109">MSSSAPMSPQSPPGSAFDSDSKSTQPSSPAEQTPDIADLQKEATEPLQEAESVNQNGEPEEEEEEEDMGIKAKALTNLLKTSSVFVAIMADKMKEQQRQQKEQAKRQATKARNTEEKKLAATQQEPARRSMRAQQPANGDSTENKSDAQPNSRKMVDRTKGAKKTGAKKGIADFFKKENVEVKEDGPSVQEALAQAADEYETKPEGLGAQDLTATEQPSLVSGGKMRSYQLEGLEWMKSLWMNGLCGILADEMGLGKTVQAISMIAFLKEKNVPGPFLIAAPLSTLSNWVDEFARWTPSIKTVLYHGSKADRENLRRKRMKMQSQRDMDFPVICTSYEICMNDRKFLGGYQWTYIIVDEGHRLKNMNCRLIKELLTYRSANRLLITGTPLQNNIAELWSLLHFLLPEVFNDLDSFESWFDFSEVLDEKGQKTMEKKKRNLVSTMHAILKPFLLRRVKTDVETSLPKKREYILYAPMTDEQQELYKEIVGGNSRSYLEGKAVARIEAQAGRSRTSSLKRRAVDDSSGHSTPSKSLKSSRASTPGSSSAIGSARRGRPQKNRPVYADISDREFNAKLRRLENGGDEDTDLDASASHASSDDSNTESTHLASSIAAAKKEISAKKLQNPIMQARLACNSPHNFYWPWPESADPSKSNIDASIITSSGKLLLLERLVPRLFQLNHKILIFSQFKTTLDILLAWASEYHNWPCCRIDGSISQTDRQEQIRLFNDPDSDFRLFLLSTRAGGQGINLTSADTVILFDSDWNPQQDLQAMDRAHRIGQKRPVIVYRLATRGTVEEVLLKKAESKRKLEKLVIQKGKFRSLFQGIDSQSSKLTGIDAEEVKKILAGDDSANNDGFQRFDVKQHQNQQIGGHQILSENDLQILTDRSEEAYIRAEKGDELVVGGGDGSVFEVKETKREGEGEGMLGGMDGKS</sequence>
<feature type="compositionally biased region" description="Acidic residues" evidence="9">
    <location>
        <begin position="58"/>
        <end position="67"/>
    </location>
</feature>
<feature type="region of interest" description="Disordered" evidence="9">
    <location>
        <begin position="1"/>
        <end position="74"/>
    </location>
</feature>
<evidence type="ECO:0000256" key="2">
    <source>
        <dbReference type="ARBA" id="ARBA00007025"/>
    </source>
</evidence>
<evidence type="ECO:0000256" key="8">
    <source>
        <dbReference type="ARBA" id="ARBA00023242"/>
    </source>
</evidence>
<feature type="region of interest" description="Disordered" evidence="9">
    <location>
        <begin position="94"/>
        <end position="164"/>
    </location>
</feature>
<dbReference type="InterPro" id="IPR014001">
    <property type="entry name" value="Helicase_ATP-bd"/>
</dbReference>
<feature type="compositionally biased region" description="Polar residues" evidence="9">
    <location>
        <begin position="132"/>
        <end position="152"/>
    </location>
</feature>
<evidence type="ECO:0000259" key="11">
    <source>
        <dbReference type="PROSITE" id="PS51194"/>
    </source>
</evidence>
<keyword evidence="8" id="KW-0539">Nucleus</keyword>
<feature type="compositionally biased region" description="Low complexity" evidence="9">
    <location>
        <begin position="1"/>
        <end position="16"/>
    </location>
</feature>
<dbReference type="Pfam" id="PF00176">
    <property type="entry name" value="SNF2-rel_dom"/>
    <property type="match status" value="1"/>
</dbReference>
<dbReference type="FunFam" id="3.40.50.10810:FF:000015">
    <property type="entry name" value="lymphoid-specific helicase isoform X1"/>
    <property type="match status" value="1"/>
</dbReference>
<proteinExistence type="inferred from homology"/>
<evidence type="ECO:0000313" key="13">
    <source>
        <dbReference type="Proteomes" id="UP000053317"/>
    </source>
</evidence>
<comment type="subcellular location">
    <subcellularLocation>
        <location evidence="1">Nucleus</location>
    </subcellularLocation>
</comment>
<feature type="domain" description="Helicase C-terminal" evidence="11">
    <location>
        <begin position="668"/>
        <end position="834"/>
    </location>
</feature>
<dbReference type="PANTHER" id="PTHR10799">
    <property type="entry name" value="SNF2/RAD54 HELICASE FAMILY"/>
    <property type="match status" value="1"/>
</dbReference>
<name>A0A0G2F0D2_PHACM</name>
<evidence type="ECO:0000256" key="7">
    <source>
        <dbReference type="ARBA" id="ARBA00023054"/>
    </source>
</evidence>
<dbReference type="GO" id="GO:0005634">
    <property type="term" value="C:nucleus"/>
    <property type="evidence" value="ECO:0007669"/>
    <property type="project" value="UniProtKB-SubCell"/>
</dbReference>
<dbReference type="CDD" id="cd18793">
    <property type="entry name" value="SF2_C_SNF"/>
    <property type="match status" value="1"/>
</dbReference>
<feature type="region of interest" description="Disordered" evidence="9">
    <location>
        <begin position="580"/>
        <end position="608"/>
    </location>
</feature>
<dbReference type="SMART" id="SM00487">
    <property type="entry name" value="DEXDc"/>
    <property type="match status" value="1"/>
</dbReference>
<accession>A0A0G2F0D2</accession>
<feature type="compositionally biased region" description="Polar residues" evidence="9">
    <location>
        <begin position="22"/>
        <end position="31"/>
    </location>
</feature>
<feature type="region of interest" description="Disordered" evidence="9">
    <location>
        <begin position="507"/>
        <end position="566"/>
    </location>
</feature>
<evidence type="ECO:0000256" key="3">
    <source>
        <dbReference type="ARBA" id="ARBA00022741"/>
    </source>
</evidence>